<evidence type="ECO:0000313" key="1">
    <source>
        <dbReference type="EMBL" id="GAA3356987.1"/>
    </source>
</evidence>
<proteinExistence type="predicted"/>
<organism evidence="1 2">
    <name type="scientific">Saccharopolyspora gregorii</name>
    <dbReference type="NCBI Taxonomy" id="33914"/>
    <lineage>
        <taxon>Bacteria</taxon>
        <taxon>Bacillati</taxon>
        <taxon>Actinomycetota</taxon>
        <taxon>Actinomycetes</taxon>
        <taxon>Pseudonocardiales</taxon>
        <taxon>Pseudonocardiaceae</taxon>
        <taxon>Saccharopolyspora</taxon>
    </lineage>
</organism>
<gene>
    <name evidence="1" type="ORF">GCM10020366_23200</name>
</gene>
<protein>
    <submittedName>
        <fullName evidence="1">Uncharacterized protein</fullName>
    </submittedName>
</protein>
<evidence type="ECO:0000313" key="2">
    <source>
        <dbReference type="Proteomes" id="UP001500483"/>
    </source>
</evidence>
<comment type="caution">
    <text evidence="1">The sequence shown here is derived from an EMBL/GenBank/DDBJ whole genome shotgun (WGS) entry which is preliminary data.</text>
</comment>
<accession>A0ABP6RM74</accession>
<dbReference type="EMBL" id="BAAAYK010000038">
    <property type="protein sequence ID" value="GAA3356987.1"/>
    <property type="molecule type" value="Genomic_DNA"/>
</dbReference>
<dbReference type="Proteomes" id="UP001500483">
    <property type="component" value="Unassembled WGS sequence"/>
</dbReference>
<dbReference type="RefSeq" id="WP_344926132.1">
    <property type="nucleotide sequence ID" value="NZ_BAAAYK010000038.1"/>
</dbReference>
<reference evidence="2" key="1">
    <citation type="journal article" date="2019" name="Int. J. Syst. Evol. Microbiol.">
        <title>The Global Catalogue of Microorganisms (GCM) 10K type strain sequencing project: providing services to taxonomists for standard genome sequencing and annotation.</title>
        <authorList>
            <consortium name="The Broad Institute Genomics Platform"/>
            <consortium name="The Broad Institute Genome Sequencing Center for Infectious Disease"/>
            <person name="Wu L."/>
            <person name="Ma J."/>
        </authorList>
    </citation>
    <scope>NUCLEOTIDE SEQUENCE [LARGE SCALE GENOMIC DNA]</scope>
    <source>
        <strain evidence="2">JCM 9687</strain>
    </source>
</reference>
<name>A0ABP6RM74_9PSEU</name>
<sequence length="131" mass="14482">MALWEGGTEPWTVFVSDALQSRLDACCADGRTATAVAFEAIEAVHDRLPDVVRGAQARLRSPHARDEVHYLGSGPVQVRIRPDAEQAALLARWSEELGAPITTWLPPVLNAHLPGRVEPENMPWIVQDEQR</sequence>
<keyword evidence="2" id="KW-1185">Reference proteome</keyword>